<dbReference type="InterPro" id="IPR053174">
    <property type="entry name" value="LpxI"/>
</dbReference>
<dbReference type="PANTHER" id="PTHR39962">
    <property type="entry name" value="BLL4848 PROTEIN"/>
    <property type="match status" value="1"/>
</dbReference>
<dbReference type="InterPro" id="IPR043167">
    <property type="entry name" value="LpxI_C_sf"/>
</dbReference>
<evidence type="ECO:0000259" key="1">
    <source>
        <dbReference type="Pfam" id="PF06230"/>
    </source>
</evidence>
<feature type="domain" description="LpxI N-terminal" evidence="2">
    <location>
        <begin position="15"/>
        <end position="153"/>
    </location>
</feature>
<evidence type="ECO:0000313" key="3">
    <source>
        <dbReference type="EMBL" id="QDU90713.1"/>
    </source>
</evidence>
<dbReference type="Gene3D" id="3.40.140.80">
    <property type="match status" value="1"/>
</dbReference>
<name>A0A518DGW4_9BACT</name>
<gene>
    <name evidence="3" type="ORF">Pla175_41240</name>
</gene>
<protein>
    <recommendedName>
        <fullName evidence="5">DUF1009 domain-containing protein</fullName>
    </recommendedName>
</protein>
<dbReference type="OrthoDB" id="9789836at2"/>
<dbReference type="AlphaFoldDB" id="A0A518DGW4"/>
<dbReference type="Gene3D" id="3.40.50.20">
    <property type="match status" value="1"/>
</dbReference>
<dbReference type="KEGG" id="pnd:Pla175_41240"/>
<dbReference type="InterPro" id="IPR010415">
    <property type="entry name" value="LpxI_C"/>
</dbReference>
<dbReference type="Proteomes" id="UP000317429">
    <property type="component" value="Chromosome"/>
</dbReference>
<dbReference type="Pfam" id="PF17930">
    <property type="entry name" value="LpxI_N"/>
    <property type="match status" value="1"/>
</dbReference>
<dbReference type="EMBL" id="CP036291">
    <property type="protein sequence ID" value="QDU90713.1"/>
    <property type="molecule type" value="Genomic_DNA"/>
</dbReference>
<evidence type="ECO:0000259" key="2">
    <source>
        <dbReference type="Pfam" id="PF17930"/>
    </source>
</evidence>
<keyword evidence="4" id="KW-1185">Reference proteome</keyword>
<accession>A0A518DGW4</accession>
<dbReference type="Pfam" id="PF06230">
    <property type="entry name" value="LpxI_C"/>
    <property type="match status" value="1"/>
</dbReference>
<sequence>MSTTPPSIPAPDAPIGLLAAWGRFPITVAEALREQGNPVVCLGLRGHADPALAKIANRFEWTGATRLGRAIRFFRRHGARHATMAGKLHKAQFYRPNALLYHLPDLAFVRAFWPHVFARTADQRDDTLLTTLVNAFASGGVEFLPPTDFAPELLVKAGSLTGRSLTPAQQADVEFGWEMAKQMGGLDIGQSVCIKDRAVFAVEAIEGTDAAIRRAGGLCRAGGLTVVKVSKPNQDMRFDVPTVGVGTLHAMVEAGAKVLAIEADKTILLDEEAFRETAEKFGLSVVVLPSAAAAARLAA</sequence>
<proteinExistence type="predicted"/>
<dbReference type="PANTHER" id="PTHR39962:SF1">
    <property type="entry name" value="LPXI FAMILY PROTEIN"/>
    <property type="match status" value="1"/>
</dbReference>
<evidence type="ECO:0000313" key="4">
    <source>
        <dbReference type="Proteomes" id="UP000317429"/>
    </source>
</evidence>
<dbReference type="InterPro" id="IPR041255">
    <property type="entry name" value="LpxI_N"/>
</dbReference>
<organism evidence="3 4">
    <name type="scientific">Pirellulimonas nuda</name>
    <dbReference type="NCBI Taxonomy" id="2528009"/>
    <lineage>
        <taxon>Bacteria</taxon>
        <taxon>Pseudomonadati</taxon>
        <taxon>Planctomycetota</taxon>
        <taxon>Planctomycetia</taxon>
        <taxon>Pirellulales</taxon>
        <taxon>Lacipirellulaceae</taxon>
        <taxon>Pirellulimonas</taxon>
    </lineage>
</organism>
<reference evidence="3 4" key="1">
    <citation type="submission" date="2019-02" db="EMBL/GenBank/DDBJ databases">
        <title>Deep-cultivation of Planctomycetes and their phenomic and genomic characterization uncovers novel biology.</title>
        <authorList>
            <person name="Wiegand S."/>
            <person name="Jogler M."/>
            <person name="Boedeker C."/>
            <person name="Pinto D."/>
            <person name="Vollmers J."/>
            <person name="Rivas-Marin E."/>
            <person name="Kohn T."/>
            <person name="Peeters S.H."/>
            <person name="Heuer A."/>
            <person name="Rast P."/>
            <person name="Oberbeckmann S."/>
            <person name="Bunk B."/>
            <person name="Jeske O."/>
            <person name="Meyerdierks A."/>
            <person name="Storesund J.E."/>
            <person name="Kallscheuer N."/>
            <person name="Luecker S."/>
            <person name="Lage O.M."/>
            <person name="Pohl T."/>
            <person name="Merkel B.J."/>
            <person name="Hornburger P."/>
            <person name="Mueller R.-W."/>
            <person name="Bruemmer F."/>
            <person name="Labrenz M."/>
            <person name="Spormann A.M."/>
            <person name="Op den Camp H."/>
            <person name="Overmann J."/>
            <person name="Amann R."/>
            <person name="Jetten M.S.M."/>
            <person name="Mascher T."/>
            <person name="Medema M.H."/>
            <person name="Devos D.P."/>
            <person name="Kaster A.-K."/>
            <person name="Ovreas L."/>
            <person name="Rohde M."/>
            <person name="Galperin M.Y."/>
            <person name="Jogler C."/>
        </authorList>
    </citation>
    <scope>NUCLEOTIDE SEQUENCE [LARGE SCALE GENOMIC DNA]</scope>
    <source>
        <strain evidence="3 4">Pla175</strain>
    </source>
</reference>
<evidence type="ECO:0008006" key="5">
    <source>
        <dbReference type="Google" id="ProtNLM"/>
    </source>
</evidence>
<feature type="domain" description="LpxI C-terminal" evidence="1">
    <location>
        <begin position="157"/>
        <end position="286"/>
    </location>
</feature>
<dbReference type="RefSeq" id="WP_145289759.1">
    <property type="nucleotide sequence ID" value="NZ_CP036291.1"/>
</dbReference>